<organism evidence="3 4">
    <name type="scientific">Bradyrhizobium erythrophlei</name>
    <dbReference type="NCBI Taxonomy" id="1437360"/>
    <lineage>
        <taxon>Bacteria</taxon>
        <taxon>Pseudomonadati</taxon>
        <taxon>Pseudomonadota</taxon>
        <taxon>Alphaproteobacteria</taxon>
        <taxon>Hyphomicrobiales</taxon>
        <taxon>Nitrobacteraceae</taxon>
        <taxon>Bradyrhizobium</taxon>
    </lineage>
</organism>
<keyword evidence="1" id="KW-0812">Transmembrane</keyword>
<protein>
    <submittedName>
        <fullName evidence="3">Membrane protein YqaA, SNARE-associated domain</fullName>
    </submittedName>
</protein>
<dbReference type="InterPro" id="IPR051311">
    <property type="entry name" value="DedA_domain"/>
</dbReference>
<feature type="domain" description="VTT" evidence="2">
    <location>
        <begin position="59"/>
        <end position="164"/>
    </location>
</feature>
<dbReference type="PANTHER" id="PTHR42709:SF11">
    <property type="entry name" value="DEDA FAMILY PROTEIN"/>
    <property type="match status" value="1"/>
</dbReference>
<dbReference type="Pfam" id="PF09335">
    <property type="entry name" value="VTT_dom"/>
    <property type="match status" value="1"/>
</dbReference>
<feature type="transmembrane region" description="Helical" evidence="1">
    <location>
        <begin position="62"/>
        <end position="87"/>
    </location>
</feature>
<dbReference type="GO" id="GO:0005886">
    <property type="term" value="C:plasma membrane"/>
    <property type="evidence" value="ECO:0007669"/>
    <property type="project" value="TreeGrafter"/>
</dbReference>
<reference evidence="4" key="1">
    <citation type="submission" date="2016-11" db="EMBL/GenBank/DDBJ databases">
        <authorList>
            <person name="Varghese N."/>
            <person name="Submissions S."/>
        </authorList>
    </citation>
    <scope>NUCLEOTIDE SEQUENCE [LARGE SCALE GENOMIC DNA]</scope>
    <source>
        <strain evidence="4">GAS401</strain>
    </source>
</reference>
<gene>
    <name evidence="3" type="ORF">SAMN05444170_1889</name>
</gene>
<sequence length="202" mass="22224">MPCGVVHRGMLRRIYDWCIAAADKPYALWILAAVAFAESSFFPIPPDIMLLPMSLARPARAWLFASLCTIASVAGGVLGYAIGALLYDSLGHWLINLYHLGDKVESFRASYAEWGSVIILLKGLTPIPYKLVTITSGFAGYNIWLFILCSIIARGGRFFIVAIVLNRYGDVIRAEIEKRLGLWVTAFVIVLVAGFVIAVKLV</sequence>
<dbReference type="InterPro" id="IPR032816">
    <property type="entry name" value="VTT_dom"/>
</dbReference>
<keyword evidence="1" id="KW-1133">Transmembrane helix</keyword>
<proteinExistence type="predicted"/>
<evidence type="ECO:0000313" key="4">
    <source>
        <dbReference type="Proteomes" id="UP000184096"/>
    </source>
</evidence>
<dbReference type="Proteomes" id="UP000184096">
    <property type="component" value="Chromosome I"/>
</dbReference>
<evidence type="ECO:0000259" key="2">
    <source>
        <dbReference type="Pfam" id="PF09335"/>
    </source>
</evidence>
<keyword evidence="4" id="KW-1185">Reference proteome</keyword>
<dbReference type="EMBL" id="LT670849">
    <property type="protein sequence ID" value="SHN70945.1"/>
    <property type="molecule type" value="Genomic_DNA"/>
</dbReference>
<feature type="transmembrane region" description="Helical" evidence="1">
    <location>
        <begin position="180"/>
        <end position="199"/>
    </location>
</feature>
<accession>A0A1M7TJQ1</accession>
<evidence type="ECO:0000313" key="3">
    <source>
        <dbReference type="EMBL" id="SHN70945.1"/>
    </source>
</evidence>
<dbReference type="AlphaFoldDB" id="A0A1M7TJQ1"/>
<evidence type="ECO:0000256" key="1">
    <source>
        <dbReference type="SAM" id="Phobius"/>
    </source>
</evidence>
<dbReference type="PANTHER" id="PTHR42709">
    <property type="entry name" value="ALKALINE PHOSPHATASE LIKE PROTEIN"/>
    <property type="match status" value="1"/>
</dbReference>
<name>A0A1M7TJQ1_9BRAD</name>
<keyword evidence="1" id="KW-0472">Membrane</keyword>